<dbReference type="GO" id="GO:0003677">
    <property type="term" value="F:DNA binding"/>
    <property type="evidence" value="ECO:0007669"/>
    <property type="project" value="UniProtKB-KW"/>
</dbReference>
<evidence type="ECO:0000256" key="1">
    <source>
        <dbReference type="SAM" id="MobiDB-lite"/>
    </source>
</evidence>
<dbReference type="PANTHER" id="PTHR21180">
    <property type="entry name" value="ENDONUCLEASE/EXONUCLEASE/PHOSPHATASE FAMILY DOMAIN-CONTAINING PROTEIN 1"/>
    <property type="match status" value="1"/>
</dbReference>
<feature type="domain" description="Helix-hairpin-helix DNA-binding motif class 1" evidence="3">
    <location>
        <begin position="204"/>
        <end position="223"/>
    </location>
</feature>
<sequence length="256" mass="25062">MGSVSTAYTAAHGHPMEHGGLVARETARRRWTLSLRVAITLGVVVALLGGGLVLRTLVTTSEDPVPLSAIDPVIDPASESGAGEDGGAEPAGPGDESHPAGGPGEGSGATVLVHVAGNVVTPGVVEIPAGSRVLDAIEAAGGATGLADTGAVNLAREVVDGEQVYVPQAGEVPPVVPGAGTTGPGGGPGQAAGGVVDLNTATVDDLDTLPGIGPALAARIVGWRDANGPFTSVDQLTDVSGIGPKVLDEVRDLVSV</sequence>
<dbReference type="InterPro" id="IPR003583">
    <property type="entry name" value="Hlx-hairpin-Hlx_DNA-bd_motif"/>
</dbReference>
<organism evidence="4 5">
    <name type="scientific">Sanguibacter suaedae</name>
    <dbReference type="NCBI Taxonomy" id="2795737"/>
    <lineage>
        <taxon>Bacteria</taxon>
        <taxon>Bacillati</taxon>
        <taxon>Actinomycetota</taxon>
        <taxon>Actinomycetes</taxon>
        <taxon>Micrococcales</taxon>
        <taxon>Sanguibacteraceae</taxon>
        <taxon>Sanguibacter</taxon>
    </lineage>
</organism>
<dbReference type="AlphaFoldDB" id="A0A934M9A2"/>
<dbReference type="GO" id="GO:0015627">
    <property type="term" value="C:type II protein secretion system complex"/>
    <property type="evidence" value="ECO:0007669"/>
    <property type="project" value="TreeGrafter"/>
</dbReference>
<dbReference type="InterPro" id="IPR010994">
    <property type="entry name" value="RuvA_2-like"/>
</dbReference>
<proteinExistence type="predicted"/>
<evidence type="ECO:0000313" key="4">
    <source>
        <dbReference type="EMBL" id="MBI9114385.1"/>
    </source>
</evidence>
<keyword evidence="2" id="KW-0472">Membrane</keyword>
<comment type="caution">
    <text evidence="4">The sequence shown here is derived from an EMBL/GenBank/DDBJ whole genome shotgun (WGS) entry which is preliminary data.</text>
</comment>
<protein>
    <submittedName>
        <fullName evidence="4">ComEA family DNA-binding protein</fullName>
    </submittedName>
</protein>
<dbReference type="InterPro" id="IPR019554">
    <property type="entry name" value="Soluble_ligand-bd"/>
</dbReference>
<feature type="transmembrane region" description="Helical" evidence="2">
    <location>
        <begin position="33"/>
        <end position="54"/>
    </location>
</feature>
<keyword evidence="2" id="KW-0812">Transmembrane</keyword>
<gene>
    <name evidence="4" type="ORF">JAV76_05080</name>
</gene>
<dbReference type="GO" id="GO:0006281">
    <property type="term" value="P:DNA repair"/>
    <property type="evidence" value="ECO:0007669"/>
    <property type="project" value="InterPro"/>
</dbReference>
<dbReference type="Gene3D" id="3.10.560.10">
    <property type="entry name" value="Outer membrane lipoprotein wza domain like"/>
    <property type="match status" value="1"/>
</dbReference>
<evidence type="ECO:0000313" key="5">
    <source>
        <dbReference type="Proteomes" id="UP000602087"/>
    </source>
</evidence>
<keyword evidence="2" id="KW-1133">Transmembrane helix</keyword>
<dbReference type="PANTHER" id="PTHR21180:SF32">
    <property type="entry name" value="ENDONUCLEASE_EXONUCLEASE_PHOSPHATASE FAMILY DOMAIN-CONTAINING PROTEIN 1"/>
    <property type="match status" value="1"/>
</dbReference>
<dbReference type="Pfam" id="PF12836">
    <property type="entry name" value="HHH_3"/>
    <property type="match status" value="1"/>
</dbReference>
<dbReference type="Gene3D" id="1.10.150.320">
    <property type="entry name" value="Photosystem II 12 kDa extrinsic protein"/>
    <property type="match status" value="1"/>
</dbReference>
<dbReference type="Pfam" id="PF10531">
    <property type="entry name" value="SLBB"/>
    <property type="match status" value="1"/>
</dbReference>
<feature type="domain" description="Helix-hairpin-helix DNA-binding motif class 1" evidence="3">
    <location>
        <begin position="234"/>
        <end position="253"/>
    </location>
</feature>
<dbReference type="SUPFAM" id="SSF47781">
    <property type="entry name" value="RuvA domain 2-like"/>
    <property type="match status" value="1"/>
</dbReference>
<dbReference type="Proteomes" id="UP000602087">
    <property type="component" value="Unassembled WGS sequence"/>
</dbReference>
<keyword evidence="5" id="KW-1185">Reference proteome</keyword>
<dbReference type="GO" id="GO:0015628">
    <property type="term" value="P:protein secretion by the type II secretion system"/>
    <property type="evidence" value="ECO:0007669"/>
    <property type="project" value="TreeGrafter"/>
</dbReference>
<reference evidence="4" key="1">
    <citation type="submission" date="2020-12" db="EMBL/GenBank/DDBJ databases">
        <title>Sanguibacter suaedae sp. nov., isolated from Suaeda aralocaspica.</title>
        <authorList>
            <person name="Ma Q."/>
        </authorList>
    </citation>
    <scope>NUCLEOTIDE SEQUENCE</scope>
    <source>
        <strain evidence="4">YZGR15</strain>
    </source>
</reference>
<dbReference type="InterPro" id="IPR051675">
    <property type="entry name" value="Endo/Exo/Phosphatase_dom_1"/>
</dbReference>
<feature type="region of interest" description="Disordered" evidence="1">
    <location>
        <begin position="65"/>
        <end position="109"/>
    </location>
</feature>
<name>A0A934M9A2_9MICO</name>
<evidence type="ECO:0000259" key="3">
    <source>
        <dbReference type="SMART" id="SM00278"/>
    </source>
</evidence>
<dbReference type="SMART" id="SM00278">
    <property type="entry name" value="HhH1"/>
    <property type="match status" value="2"/>
</dbReference>
<keyword evidence="4" id="KW-0238">DNA-binding</keyword>
<evidence type="ECO:0000256" key="2">
    <source>
        <dbReference type="SAM" id="Phobius"/>
    </source>
</evidence>
<accession>A0A934M9A2</accession>
<dbReference type="EMBL" id="JAEINH010000003">
    <property type="protein sequence ID" value="MBI9114385.1"/>
    <property type="molecule type" value="Genomic_DNA"/>
</dbReference>